<dbReference type="Gene3D" id="1.10.3630.10">
    <property type="entry name" value="yeast vps74-n-term truncation variant domain like"/>
    <property type="match status" value="1"/>
</dbReference>
<evidence type="ECO:0000256" key="2">
    <source>
        <dbReference type="ARBA" id="ARBA00023034"/>
    </source>
</evidence>
<dbReference type="InterPro" id="IPR038261">
    <property type="entry name" value="GPP34-like_sf"/>
</dbReference>
<keyword evidence="4" id="KW-0472">Membrane</keyword>
<dbReference type="GO" id="GO:0005737">
    <property type="term" value="C:cytoplasm"/>
    <property type="evidence" value="ECO:0007669"/>
    <property type="project" value="UniProtKB-ARBA"/>
</dbReference>
<dbReference type="GO" id="GO:0070273">
    <property type="term" value="F:phosphatidylinositol-4-phosphate binding"/>
    <property type="evidence" value="ECO:0007669"/>
    <property type="project" value="InterPro"/>
</dbReference>
<evidence type="ECO:0000313" key="5">
    <source>
        <dbReference type="EMBL" id="SDC16974.1"/>
    </source>
</evidence>
<evidence type="ECO:0000313" key="6">
    <source>
        <dbReference type="Proteomes" id="UP000199494"/>
    </source>
</evidence>
<dbReference type="STRING" id="530584.SAMN05421630_101679"/>
<sequence>MHPVNDHAGSLPAQCYLLACDPQRHTVPDRHQLGLLMRGAVLAELLLSGALTDDNGFAGAAGSVQSSGVLGDVLGEVAASKPRRWGAWIRKGWKPTLNTVEADLREHGVIDVTTKTVLGIVVRRRVTILDEPRALRLRAVVTDAVQGTGEVSLLTERDALLAGLATAVELKTTGSVTERWRLRRRIADIQRRGEPVVPALRAAFGQLRAARTSGGGGGA</sequence>
<evidence type="ECO:0000256" key="4">
    <source>
        <dbReference type="ARBA" id="ARBA00023136"/>
    </source>
</evidence>
<name>A0A1G6JDW3_9PSEU</name>
<evidence type="ECO:0000256" key="3">
    <source>
        <dbReference type="ARBA" id="ARBA00023121"/>
    </source>
</evidence>
<keyword evidence="6" id="KW-1185">Reference proteome</keyword>
<reference evidence="5 6" key="1">
    <citation type="submission" date="2016-10" db="EMBL/GenBank/DDBJ databases">
        <authorList>
            <person name="de Groot N.N."/>
        </authorList>
    </citation>
    <scope>NUCLEOTIDE SEQUENCE [LARGE SCALE GENOMIC DNA]</scope>
    <source>
        <strain evidence="5 6">CGMCC 4.5506</strain>
    </source>
</reference>
<keyword evidence="2" id="KW-0333">Golgi apparatus</keyword>
<dbReference type="EMBL" id="FMZE01000001">
    <property type="protein sequence ID" value="SDC16974.1"/>
    <property type="molecule type" value="Genomic_DNA"/>
</dbReference>
<dbReference type="AlphaFoldDB" id="A0A1G6JDW3"/>
<dbReference type="InterPro" id="IPR008628">
    <property type="entry name" value="GPP34-like"/>
</dbReference>
<protein>
    <submittedName>
        <fullName evidence="5">Golgi phosphoprotein 3 (GPP34)</fullName>
    </submittedName>
</protein>
<dbReference type="GO" id="GO:0012505">
    <property type="term" value="C:endomembrane system"/>
    <property type="evidence" value="ECO:0007669"/>
    <property type="project" value="UniProtKB-ARBA"/>
</dbReference>
<evidence type="ECO:0000256" key="1">
    <source>
        <dbReference type="ARBA" id="ARBA00004255"/>
    </source>
</evidence>
<organism evidence="5 6">
    <name type="scientific">Prauserella marina</name>
    <dbReference type="NCBI Taxonomy" id="530584"/>
    <lineage>
        <taxon>Bacteria</taxon>
        <taxon>Bacillati</taxon>
        <taxon>Actinomycetota</taxon>
        <taxon>Actinomycetes</taxon>
        <taxon>Pseudonocardiales</taxon>
        <taxon>Pseudonocardiaceae</taxon>
        <taxon>Prauserella</taxon>
    </lineage>
</organism>
<proteinExistence type="predicted"/>
<comment type="subcellular location">
    <subcellularLocation>
        <location evidence="1">Golgi apparatus membrane</location>
        <topology evidence="1">Peripheral membrane protein</topology>
        <orientation evidence="1">Cytoplasmic side</orientation>
    </subcellularLocation>
</comment>
<gene>
    <name evidence="5" type="ORF">SAMN05421630_101679</name>
</gene>
<dbReference type="Proteomes" id="UP000199494">
    <property type="component" value="Unassembled WGS sequence"/>
</dbReference>
<keyword evidence="3" id="KW-0446">Lipid-binding</keyword>
<accession>A0A1G6JDW3</accession>
<dbReference type="Pfam" id="PF05719">
    <property type="entry name" value="GPP34"/>
    <property type="match status" value="1"/>
</dbReference>